<dbReference type="Proteomes" id="UP000765509">
    <property type="component" value="Unassembled WGS sequence"/>
</dbReference>
<accession>A0A9Q3E2Y9</accession>
<dbReference type="EMBL" id="AVOT02021503">
    <property type="protein sequence ID" value="MBW0510362.1"/>
    <property type="molecule type" value="Genomic_DNA"/>
</dbReference>
<sequence>MPIQHSPPGRQTISQARTHAALTQTPNFPLDGNPEVPQLSNEGLIRQRSNHGRRRIIQTTLKGSDQEEDNYVEEDESDGNETSPAPVGESQGTGAPTLSQSNQPVSHQF</sequence>
<dbReference type="AlphaFoldDB" id="A0A9Q3E2Y9"/>
<evidence type="ECO:0000313" key="3">
    <source>
        <dbReference type="Proteomes" id="UP000765509"/>
    </source>
</evidence>
<protein>
    <submittedName>
        <fullName evidence="2">Uncharacterized protein</fullName>
    </submittedName>
</protein>
<feature type="compositionally biased region" description="Polar residues" evidence="1">
    <location>
        <begin position="9"/>
        <end position="27"/>
    </location>
</feature>
<proteinExistence type="predicted"/>
<keyword evidence="3" id="KW-1185">Reference proteome</keyword>
<comment type="caution">
    <text evidence="2">The sequence shown here is derived from an EMBL/GenBank/DDBJ whole genome shotgun (WGS) entry which is preliminary data.</text>
</comment>
<evidence type="ECO:0000256" key="1">
    <source>
        <dbReference type="SAM" id="MobiDB-lite"/>
    </source>
</evidence>
<feature type="compositionally biased region" description="Polar residues" evidence="1">
    <location>
        <begin position="90"/>
        <end position="109"/>
    </location>
</feature>
<organism evidence="2 3">
    <name type="scientific">Austropuccinia psidii MF-1</name>
    <dbReference type="NCBI Taxonomy" id="1389203"/>
    <lineage>
        <taxon>Eukaryota</taxon>
        <taxon>Fungi</taxon>
        <taxon>Dikarya</taxon>
        <taxon>Basidiomycota</taxon>
        <taxon>Pucciniomycotina</taxon>
        <taxon>Pucciniomycetes</taxon>
        <taxon>Pucciniales</taxon>
        <taxon>Sphaerophragmiaceae</taxon>
        <taxon>Austropuccinia</taxon>
    </lineage>
</organism>
<gene>
    <name evidence="2" type="ORF">O181_050077</name>
</gene>
<feature type="compositionally biased region" description="Acidic residues" evidence="1">
    <location>
        <begin position="66"/>
        <end position="79"/>
    </location>
</feature>
<feature type="region of interest" description="Disordered" evidence="1">
    <location>
        <begin position="1"/>
        <end position="109"/>
    </location>
</feature>
<name>A0A9Q3E2Y9_9BASI</name>
<evidence type="ECO:0000313" key="2">
    <source>
        <dbReference type="EMBL" id="MBW0510362.1"/>
    </source>
</evidence>
<reference evidence="2" key="1">
    <citation type="submission" date="2021-03" db="EMBL/GenBank/DDBJ databases">
        <title>Draft genome sequence of rust myrtle Austropuccinia psidii MF-1, a brazilian biotype.</title>
        <authorList>
            <person name="Quecine M.C."/>
            <person name="Pachon D.M.R."/>
            <person name="Bonatelli M.L."/>
            <person name="Correr F.H."/>
            <person name="Franceschini L.M."/>
            <person name="Leite T.F."/>
            <person name="Margarido G.R.A."/>
            <person name="Almeida C.A."/>
            <person name="Ferrarezi J.A."/>
            <person name="Labate C.A."/>
        </authorList>
    </citation>
    <scope>NUCLEOTIDE SEQUENCE</scope>
    <source>
        <strain evidence="2">MF-1</strain>
    </source>
</reference>